<gene>
    <name evidence="1" type="ORF">GCM10017635_21070</name>
</gene>
<dbReference type="Proteomes" id="UP001143349">
    <property type="component" value="Unassembled WGS sequence"/>
</dbReference>
<comment type="caution">
    <text evidence="1">The sequence shown here is derived from an EMBL/GenBank/DDBJ whole genome shotgun (WGS) entry which is preliminary data.</text>
</comment>
<accession>A0AAD3RUA0</accession>
<protein>
    <recommendedName>
        <fullName evidence="3">Transposase</fullName>
    </recommendedName>
</protein>
<organism evidence="1 2">
    <name type="scientific">Paracoccus kondratievae</name>
    <dbReference type="NCBI Taxonomy" id="135740"/>
    <lineage>
        <taxon>Bacteria</taxon>
        <taxon>Pseudomonadati</taxon>
        <taxon>Pseudomonadota</taxon>
        <taxon>Alphaproteobacteria</taxon>
        <taxon>Rhodobacterales</taxon>
        <taxon>Paracoccaceae</taxon>
        <taxon>Paracoccus</taxon>
    </lineage>
</organism>
<evidence type="ECO:0000313" key="2">
    <source>
        <dbReference type="Proteomes" id="UP001143349"/>
    </source>
</evidence>
<evidence type="ECO:0000313" key="1">
    <source>
        <dbReference type="EMBL" id="GLK64636.1"/>
    </source>
</evidence>
<sequence>MLADREYDAAWFRNELIGIGISPCIPPRKARNVPIPHKADLCRQRHKIENMFARLKDWRRIATRYDRSPSCLSPPSPWQLPSFAGYEF</sequence>
<name>A0AAD3RUA0_9RHOB</name>
<dbReference type="AlphaFoldDB" id="A0AAD3RUA0"/>
<keyword evidence="2" id="KW-1185">Reference proteome</keyword>
<proteinExistence type="predicted"/>
<dbReference type="EMBL" id="BSFH01000029">
    <property type="protein sequence ID" value="GLK64636.1"/>
    <property type="molecule type" value="Genomic_DNA"/>
</dbReference>
<reference evidence="1" key="1">
    <citation type="journal article" date="2014" name="Int. J. Syst. Evol. Microbiol.">
        <title>Complete genome sequence of Corynebacterium casei LMG S-19264T (=DSM 44701T), isolated from a smear-ripened cheese.</title>
        <authorList>
            <consortium name="US DOE Joint Genome Institute (JGI-PGF)"/>
            <person name="Walter F."/>
            <person name="Albersmeier A."/>
            <person name="Kalinowski J."/>
            <person name="Ruckert C."/>
        </authorList>
    </citation>
    <scope>NUCLEOTIDE SEQUENCE</scope>
    <source>
        <strain evidence="1">VKM B-2222</strain>
    </source>
</reference>
<reference evidence="1" key="2">
    <citation type="submission" date="2023-01" db="EMBL/GenBank/DDBJ databases">
        <authorList>
            <person name="Sun Q."/>
            <person name="Evtushenko L."/>
        </authorList>
    </citation>
    <scope>NUCLEOTIDE SEQUENCE</scope>
    <source>
        <strain evidence="1">VKM B-2222</strain>
    </source>
</reference>
<evidence type="ECO:0008006" key="3">
    <source>
        <dbReference type="Google" id="ProtNLM"/>
    </source>
</evidence>